<proteinExistence type="predicted"/>
<dbReference type="RefSeq" id="WP_203809229.1">
    <property type="nucleotide sequence ID" value="NZ_BAAAQE010000116.1"/>
</dbReference>
<dbReference type="EMBL" id="BOMG01000125">
    <property type="protein sequence ID" value="GID61349.1"/>
    <property type="molecule type" value="Genomic_DNA"/>
</dbReference>
<organism evidence="1 2">
    <name type="scientific">Actinoplanes couchii</name>
    <dbReference type="NCBI Taxonomy" id="403638"/>
    <lineage>
        <taxon>Bacteria</taxon>
        <taxon>Bacillati</taxon>
        <taxon>Actinomycetota</taxon>
        <taxon>Actinomycetes</taxon>
        <taxon>Micromonosporales</taxon>
        <taxon>Micromonosporaceae</taxon>
        <taxon>Actinoplanes</taxon>
    </lineage>
</organism>
<reference evidence="1 2" key="1">
    <citation type="submission" date="2021-01" db="EMBL/GenBank/DDBJ databases">
        <title>Whole genome shotgun sequence of Actinoplanes couchii NBRC 106145.</title>
        <authorList>
            <person name="Komaki H."/>
            <person name="Tamura T."/>
        </authorList>
    </citation>
    <scope>NUCLEOTIDE SEQUENCE [LARGE SCALE GENOMIC DNA]</scope>
    <source>
        <strain evidence="1 2">NBRC 106145</strain>
    </source>
</reference>
<comment type="caution">
    <text evidence="1">The sequence shown here is derived from an EMBL/GenBank/DDBJ whole genome shotgun (WGS) entry which is preliminary data.</text>
</comment>
<evidence type="ECO:0000313" key="1">
    <source>
        <dbReference type="EMBL" id="GID61349.1"/>
    </source>
</evidence>
<evidence type="ECO:0000313" key="2">
    <source>
        <dbReference type="Proteomes" id="UP000612282"/>
    </source>
</evidence>
<protein>
    <submittedName>
        <fullName evidence="1">Uncharacterized protein</fullName>
    </submittedName>
</protein>
<accession>A0ABQ3XS68</accession>
<name>A0ABQ3XS68_9ACTN</name>
<sequence>MPLPPRIRLDDPEFWRIYLFEEDPSEDAPIVVEFPVGGDYALVLDIALDIPQINLEIRVPDSAEKLELAWDDQVNWHPDALRWTELDLIARATARLDPVLRHPGPVLALASRFVILGPDTDLDAVTPLMDAAAGPSRTRDWRHRADGRHNGITWASNEAGAWTVEQDESKYTDRALYSTRTPNGDFPLAAWQQLLTAAESTLATATALPNGAWADEEHTKAPRGSLIAARSGPSPLQNSRRHLLKLRLPTDNRPESYAQVVTANLDHTLRTADRGRAESSSYIMIPGEGRLSAAVTITVIDDVEAALPLIREVLSRHDADPRSHLSHNGNQLSLL</sequence>
<dbReference type="Proteomes" id="UP000612282">
    <property type="component" value="Unassembled WGS sequence"/>
</dbReference>
<keyword evidence="2" id="KW-1185">Reference proteome</keyword>
<gene>
    <name evidence="1" type="ORF">Aco03nite_097530</name>
</gene>